<comment type="similarity">
    <text evidence="2">Belongs to the protein prenyltransferase subunit beta family.</text>
</comment>
<evidence type="ECO:0000313" key="11">
    <source>
        <dbReference type="EMBL" id="ACO11214.1"/>
    </source>
</evidence>
<evidence type="ECO:0000256" key="5">
    <source>
        <dbReference type="ARBA" id="ARBA00022723"/>
    </source>
</evidence>
<evidence type="ECO:0000256" key="4">
    <source>
        <dbReference type="ARBA" id="ARBA00022679"/>
    </source>
</evidence>
<evidence type="ECO:0000256" key="9">
    <source>
        <dbReference type="ARBA" id="ARBA00032766"/>
    </source>
</evidence>
<keyword evidence="7" id="KW-0862">Zinc</keyword>
<dbReference type="Gene3D" id="1.50.10.20">
    <property type="match status" value="1"/>
</dbReference>
<sequence>MGLANGDVRIPEGSPSSLLRDLHIKFVSGYSAKDNYEYVMSEFLRINGIYWSVTLMDLIGSRERLGDPKEMFTYVRECFDPESGGYRPAPRHDPHLLYTLSAIQIAVLYDALHIIPKARKNRIIQF</sequence>
<dbReference type="InterPro" id="IPR008930">
    <property type="entry name" value="Terpenoid_cyclase/PrenylTrfase"/>
</dbReference>
<evidence type="ECO:0000256" key="3">
    <source>
        <dbReference type="ARBA" id="ARBA00022602"/>
    </source>
</evidence>
<evidence type="ECO:0000256" key="2">
    <source>
        <dbReference type="ARBA" id="ARBA00010497"/>
    </source>
</evidence>
<keyword evidence="5" id="KW-0479">Metal-binding</keyword>
<keyword evidence="4 11" id="KW-0808">Transferase</keyword>
<dbReference type="GO" id="GO:0046872">
    <property type="term" value="F:metal ion binding"/>
    <property type="evidence" value="ECO:0007669"/>
    <property type="project" value="UniProtKB-KW"/>
</dbReference>
<dbReference type="PANTHER" id="PTHR11774:SF11">
    <property type="entry name" value="GERANYLGERANYL TRANSFERASE TYPE-2 SUBUNIT BETA"/>
    <property type="match status" value="1"/>
</dbReference>
<evidence type="ECO:0000256" key="8">
    <source>
        <dbReference type="ARBA" id="ARBA00030816"/>
    </source>
</evidence>
<accession>C1BQB1</accession>
<reference evidence="11" key="1">
    <citation type="submission" date="2009-03" db="EMBL/GenBank/DDBJ databases">
        <title>Caligus rogercresseyi ESTs and full-length cDNAs.</title>
        <authorList>
            <person name="Yasuike M."/>
            <person name="von Schalburg K."/>
            <person name="Cooper G."/>
            <person name="Leong J."/>
            <person name="Jones S.R.M."/>
            <person name="Koop B.F."/>
        </authorList>
    </citation>
    <scope>NUCLEOTIDE SEQUENCE</scope>
    <source>
        <tissue evidence="11">Whole tissue</tissue>
    </source>
</reference>
<dbReference type="PANTHER" id="PTHR11774">
    <property type="entry name" value="GERANYLGERANYL TRANSFERASE TYPE BETA SUBUNIT"/>
    <property type="match status" value="1"/>
</dbReference>
<feature type="domain" description="Prenyltransferase alpha-alpha toroid" evidence="10">
    <location>
        <begin position="18"/>
        <end position="118"/>
    </location>
</feature>
<evidence type="ECO:0000256" key="7">
    <source>
        <dbReference type="ARBA" id="ARBA00022833"/>
    </source>
</evidence>
<dbReference type="GO" id="GO:0005968">
    <property type="term" value="C:Rab-protein geranylgeranyltransferase complex"/>
    <property type="evidence" value="ECO:0007669"/>
    <property type="project" value="TreeGrafter"/>
</dbReference>
<name>C1BQB1_CALRO</name>
<keyword evidence="6" id="KW-0677">Repeat</keyword>
<evidence type="ECO:0000259" key="10">
    <source>
        <dbReference type="Pfam" id="PF00432"/>
    </source>
</evidence>
<dbReference type="Pfam" id="PF00432">
    <property type="entry name" value="Prenyltrans"/>
    <property type="match status" value="1"/>
</dbReference>
<organism evidence="11">
    <name type="scientific">Caligus rogercresseyi</name>
    <name type="common">Sea louse</name>
    <dbReference type="NCBI Taxonomy" id="217165"/>
    <lineage>
        <taxon>Eukaryota</taxon>
        <taxon>Metazoa</taxon>
        <taxon>Ecdysozoa</taxon>
        <taxon>Arthropoda</taxon>
        <taxon>Crustacea</taxon>
        <taxon>Multicrustacea</taxon>
        <taxon>Hexanauplia</taxon>
        <taxon>Copepoda</taxon>
        <taxon>Siphonostomatoida</taxon>
        <taxon>Caligidae</taxon>
        <taxon>Caligus</taxon>
    </lineage>
</organism>
<dbReference type="InterPro" id="IPR045089">
    <property type="entry name" value="PGGT1B-like"/>
</dbReference>
<evidence type="ECO:0000256" key="1">
    <source>
        <dbReference type="ARBA" id="ARBA00001947"/>
    </source>
</evidence>
<proteinExistence type="evidence at transcript level"/>
<protein>
    <recommendedName>
        <fullName evidence="8">Geranylgeranyl transferase type II subunit beta</fullName>
    </recommendedName>
    <alternativeName>
        <fullName evidence="9">Type II protein geranyl-geranyltransferase subunit beta</fullName>
    </alternativeName>
</protein>
<dbReference type="SUPFAM" id="SSF48239">
    <property type="entry name" value="Terpenoid cyclases/Protein prenyltransferases"/>
    <property type="match status" value="1"/>
</dbReference>
<evidence type="ECO:0000256" key="6">
    <source>
        <dbReference type="ARBA" id="ARBA00022737"/>
    </source>
</evidence>
<dbReference type="GO" id="GO:0004663">
    <property type="term" value="F:Rab geranylgeranyltransferase activity"/>
    <property type="evidence" value="ECO:0007669"/>
    <property type="project" value="TreeGrafter"/>
</dbReference>
<dbReference type="EMBL" id="BT076790">
    <property type="protein sequence ID" value="ACO11214.1"/>
    <property type="molecule type" value="mRNA"/>
</dbReference>
<gene>
    <name evidence="11" type="primary">PGTB</name>
</gene>
<dbReference type="InterPro" id="IPR001330">
    <property type="entry name" value="Prenyltrans"/>
</dbReference>
<dbReference type="AlphaFoldDB" id="C1BQB1"/>
<keyword evidence="3" id="KW-0637">Prenyltransferase</keyword>
<comment type="cofactor">
    <cofactor evidence="1">
        <name>Zn(2+)</name>
        <dbReference type="ChEBI" id="CHEBI:29105"/>
    </cofactor>
</comment>